<gene>
    <name evidence="1" type="ORF">E2986_13921</name>
</gene>
<sequence length="77" mass="8682">MTERIYKLAKSSKFEIQSIKLNVRGSCTARNKKEANADLVADKRRIPARSEMTHLEMDWWSIIAAVFTSGGLLSSHS</sequence>
<dbReference type="AlphaFoldDB" id="A0A833SAJ4"/>
<evidence type="ECO:0000313" key="1">
    <source>
        <dbReference type="EMBL" id="KAF3430501.1"/>
    </source>
</evidence>
<reference evidence="1" key="1">
    <citation type="submission" date="2019-11" db="EMBL/GenBank/DDBJ databases">
        <title>The nuclear and mitochondrial genomes of Frieseomelitta varia - a highly eusocial stingless bee (Meliponini) with a permanently sterile worker caste.</title>
        <authorList>
            <person name="Freitas F.C.P."/>
            <person name="Lourenco A.P."/>
            <person name="Nunes F.M.F."/>
            <person name="Paschoal A.R."/>
            <person name="Abreu F.C.P."/>
            <person name="Barbin F.O."/>
            <person name="Bataglia L."/>
            <person name="Cardoso-Junior C.A.M."/>
            <person name="Cervoni M.S."/>
            <person name="Silva S.R."/>
            <person name="Dalarmi F."/>
            <person name="Del Lama M.A."/>
            <person name="Depintor T.S."/>
            <person name="Ferreira K.M."/>
            <person name="Goria P.S."/>
            <person name="Jaskot M.C."/>
            <person name="Lago D.C."/>
            <person name="Luna-Lucena D."/>
            <person name="Moda L.M."/>
            <person name="Nascimento L."/>
            <person name="Pedrino M."/>
            <person name="Rabico F.O."/>
            <person name="Sanches F.C."/>
            <person name="Santos D.E."/>
            <person name="Santos C.G."/>
            <person name="Vieira J."/>
            <person name="Lopes T.F."/>
            <person name="Barchuk A.R."/>
            <person name="Hartfelder K."/>
            <person name="Simoes Z.L.P."/>
            <person name="Bitondi M.M.G."/>
            <person name="Pinheiro D.G."/>
        </authorList>
    </citation>
    <scope>NUCLEOTIDE SEQUENCE</scope>
    <source>
        <strain evidence="1">USP_RPSP 00005682</strain>
        <tissue evidence="1">Whole individual</tissue>
    </source>
</reference>
<dbReference type="EMBL" id="WNWW01000043">
    <property type="protein sequence ID" value="KAF3430501.1"/>
    <property type="molecule type" value="Genomic_DNA"/>
</dbReference>
<comment type="caution">
    <text evidence="1">The sequence shown here is derived from an EMBL/GenBank/DDBJ whole genome shotgun (WGS) entry which is preliminary data.</text>
</comment>
<accession>A0A833SAJ4</accession>
<evidence type="ECO:0000313" key="2">
    <source>
        <dbReference type="Proteomes" id="UP000655588"/>
    </source>
</evidence>
<organism evidence="1 2">
    <name type="scientific">Frieseomelitta varia</name>
    <dbReference type="NCBI Taxonomy" id="561572"/>
    <lineage>
        <taxon>Eukaryota</taxon>
        <taxon>Metazoa</taxon>
        <taxon>Ecdysozoa</taxon>
        <taxon>Arthropoda</taxon>
        <taxon>Hexapoda</taxon>
        <taxon>Insecta</taxon>
        <taxon>Pterygota</taxon>
        <taxon>Neoptera</taxon>
        <taxon>Endopterygota</taxon>
        <taxon>Hymenoptera</taxon>
        <taxon>Apocrita</taxon>
        <taxon>Aculeata</taxon>
        <taxon>Apoidea</taxon>
        <taxon>Anthophila</taxon>
        <taxon>Apidae</taxon>
        <taxon>Frieseomelitta</taxon>
    </lineage>
</organism>
<name>A0A833SAJ4_9HYME</name>
<protein>
    <submittedName>
        <fullName evidence="1">Uncharacterized protein</fullName>
    </submittedName>
</protein>
<proteinExistence type="predicted"/>
<dbReference type="Proteomes" id="UP000655588">
    <property type="component" value="Unassembled WGS sequence"/>
</dbReference>
<keyword evidence="2" id="KW-1185">Reference proteome</keyword>